<organism evidence="1">
    <name type="scientific">Anguilla anguilla</name>
    <name type="common">European freshwater eel</name>
    <name type="synonym">Muraena anguilla</name>
    <dbReference type="NCBI Taxonomy" id="7936"/>
    <lineage>
        <taxon>Eukaryota</taxon>
        <taxon>Metazoa</taxon>
        <taxon>Chordata</taxon>
        <taxon>Craniata</taxon>
        <taxon>Vertebrata</taxon>
        <taxon>Euteleostomi</taxon>
        <taxon>Actinopterygii</taxon>
        <taxon>Neopterygii</taxon>
        <taxon>Teleostei</taxon>
        <taxon>Anguilliformes</taxon>
        <taxon>Anguillidae</taxon>
        <taxon>Anguilla</taxon>
    </lineage>
</organism>
<sequence>MPRGLTETLGVDGSA</sequence>
<protein>
    <submittedName>
        <fullName evidence="1">Uncharacterized protein</fullName>
    </submittedName>
</protein>
<accession>A0A0E9RXZ0</accession>
<proteinExistence type="predicted"/>
<reference evidence="1" key="1">
    <citation type="submission" date="2014-11" db="EMBL/GenBank/DDBJ databases">
        <authorList>
            <person name="Amaro Gonzalez C."/>
        </authorList>
    </citation>
    <scope>NUCLEOTIDE SEQUENCE</scope>
</reference>
<name>A0A0E9RXZ0_ANGAN</name>
<evidence type="ECO:0000313" key="1">
    <source>
        <dbReference type="EMBL" id="JAH33113.1"/>
    </source>
</evidence>
<reference evidence="1" key="2">
    <citation type="journal article" date="2015" name="Fish Shellfish Immunol.">
        <title>Early steps in the European eel (Anguilla anguilla)-Vibrio vulnificus interaction in the gills: Role of the RtxA13 toxin.</title>
        <authorList>
            <person name="Callol A."/>
            <person name="Pajuelo D."/>
            <person name="Ebbesson L."/>
            <person name="Teles M."/>
            <person name="MacKenzie S."/>
            <person name="Amaro C."/>
        </authorList>
    </citation>
    <scope>NUCLEOTIDE SEQUENCE</scope>
</reference>
<dbReference type="EMBL" id="GBXM01075464">
    <property type="protein sequence ID" value="JAH33113.1"/>
    <property type="molecule type" value="Transcribed_RNA"/>
</dbReference>